<name>A0A941IRN0_9ACTN</name>
<keyword evidence="5" id="KW-1185">Reference proteome</keyword>
<dbReference type="GO" id="GO:0016628">
    <property type="term" value="F:oxidoreductase activity, acting on the CH-CH group of donors, NAD or NADP as acceptor"/>
    <property type="evidence" value="ECO:0007669"/>
    <property type="project" value="InterPro"/>
</dbReference>
<evidence type="ECO:0000259" key="3">
    <source>
        <dbReference type="SMART" id="SM00829"/>
    </source>
</evidence>
<dbReference type="SUPFAM" id="SSF50129">
    <property type="entry name" value="GroES-like"/>
    <property type="match status" value="1"/>
</dbReference>
<evidence type="ECO:0000313" key="4">
    <source>
        <dbReference type="EMBL" id="MBR7835482.1"/>
    </source>
</evidence>
<proteinExistence type="predicted"/>
<feature type="domain" description="Enoyl reductase (ER)" evidence="3">
    <location>
        <begin position="16"/>
        <end position="332"/>
    </location>
</feature>
<evidence type="ECO:0000256" key="1">
    <source>
        <dbReference type="ARBA" id="ARBA00023002"/>
    </source>
</evidence>
<dbReference type="PANTHER" id="PTHR43205:SF7">
    <property type="entry name" value="PROSTAGLANDIN REDUCTASE 1"/>
    <property type="match status" value="1"/>
</dbReference>
<dbReference type="InterPro" id="IPR041694">
    <property type="entry name" value="ADH_N_2"/>
</dbReference>
<feature type="region of interest" description="Disordered" evidence="2">
    <location>
        <begin position="1"/>
        <end position="20"/>
    </location>
</feature>
<dbReference type="Gene3D" id="3.90.180.10">
    <property type="entry name" value="Medium-chain alcohol dehydrogenases, catalytic domain"/>
    <property type="match status" value="1"/>
</dbReference>
<dbReference type="InterPro" id="IPR036291">
    <property type="entry name" value="NAD(P)-bd_dom_sf"/>
</dbReference>
<dbReference type="Pfam" id="PF00107">
    <property type="entry name" value="ADH_zinc_N"/>
    <property type="match status" value="1"/>
</dbReference>
<organism evidence="4 5">
    <name type="scientific">Actinospica durhamensis</name>
    <dbReference type="NCBI Taxonomy" id="1508375"/>
    <lineage>
        <taxon>Bacteria</taxon>
        <taxon>Bacillati</taxon>
        <taxon>Actinomycetota</taxon>
        <taxon>Actinomycetes</taxon>
        <taxon>Catenulisporales</taxon>
        <taxon>Actinospicaceae</taxon>
        <taxon>Actinospica</taxon>
    </lineage>
</organism>
<dbReference type="EMBL" id="JAGSOG010000097">
    <property type="protein sequence ID" value="MBR7835482.1"/>
    <property type="molecule type" value="Genomic_DNA"/>
</dbReference>
<dbReference type="InterPro" id="IPR020843">
    <property type="entry name" value="ER"/>
</dbReference>
<dbReference type="Proteomes" id="UP000675781">
    <property type="component" value="Unassembled WGS sequence"/>
</dbReference>
<dbReference type="CDD" id="cd05288">
    <property type="entry name" value="PGDH"/>
    <property type="match status" value="1"/>
</dbReference>
<dbReference type="InterPro" id="IPR013149">
    <property type="entry name" value="ADH-like_C"/>
</dbReference>
<reference evidence="4" key="1">
    <citation type="submission" date="2021-04" db="EMBL/GenBank/DDBJ databases">
        <title>Genome based classification of Actinospica acidithermotolerans sp. nov., an actinobacterium isolated from an Indonesian hot spring.</title>
        <authorList>
            <person name="Kusuma A.B."/>
            <person name="Putra K.E."/>
            <person name="Nafisah S."/>
            <person name="Loh J."/>
            <person name="Nouioui I."/>
            <person name="Goodfellow M."/>
        </authorList>
    </citation>
    <scope>NUCLEOTIDE SEQUENCE</scope>
    <source>
        <strain evidence="4">CSCA 57</strain>
    </source>
</reference>
<dbReference type="FunFam" id="3.40.50.720:FF:000121">
    <property type="entry name" value="Prostaglandin reductase 2"/>
    <property type="match status" value="1"/>
</dbReference>
<dbReference type="PANTHER" id="PTHR43205">
    <property type="entry name" value="PROSTAGLANDIN REDUCTASE"/>
    <property type="match status" value="1"/>
</dbReference>
<dbReference type="InterPro" id="IPR011032">
    <property type="entry name" value="GroES-like_sf"/>
</dbReference>
<dbReference type="SUPFAM" id="SSF51735">
    <property type="entry name" value="NAD(P)-binding Rossmann-fold domains"/>
    <property type="match status" value="1"/>
</dbReference>
<evidence type="ECO:0000313" key="5">
    <source>
        <dbReference type="Proteomes" id="UP000675781"/>
    </source>
</evidence>
<gene>
    <name evidence="4" type="ORF">KDL01_19560</name>
</gene>
<dbReference type="InterPro" id="IPR045010">
    <property type="entry name" value="MDR_fam"/>
</dbReference>
<dbReference type="AlphaFoldDB" id="A0A941IRN0"/>
<dbReference type="SMART" id="SM00829">
    <property type="entry name" value="PKS_ER"/>
    <property type="match status" value="1"/>
</dbReference>
<comment type="caution">
    <text evidence="4">The sequence shown here is derived from an EMBL/GenBank/DDBJ whole genome shotgun (WGS) entry which is preliminary data.</text>
</comment>
<dbReference type="Pfam" id="PF16884">
    <property type="entry name" value="ADH_N_2"/>
    <property type="match status" value="1"/>
</dbReference>
<dbReference type="Gene3D" id="3.40.50.720">
    <property type="entry name" value="NAD(P)-binding Rossmann-like Domain"/>
    <property type="match status" value="1"/>
</dbReference>
<dbReference type="RefSeq" id="WP_212529973.1">
    <property type="nucleotide sequence ID" value="NZ_JAGSOG010000097.1"/>
</dbReference>
<accession>A0A941IRN0</accession>
<sequence>MTRTAIAVRQTRRPEGAPQPEDFALVDVPIPLLESGEVLVHNLFLSVDPYHRELMDLEGEGEGWRRGFGLEGRSLGRVIASREPSLLPGTIVAHRHGWSSHAVLTAPDVRVIERAAGVPLSAYLGIAGDTGLTAYAGLVRVARLCRGEDLFVSAAAGAVGGAAGQIARLLGARRIVGSAGSPEKVKHLTHRLGFDAAFDYHDGIAEQLALAAPRGIDVYFDNVGGAHLEAAIGALRETGRIAWCGAVAQYDRPDEPPAAPRNLYTVVEKRLRIEGFLVRDHLEARAEFEALLIPRLQAGDVAIDETVTEGIEHTVDAFLGMLRGENIGKAVVQLAEE</sequence>
<keyword evidence="1" id="KW-0560">Oxidoreductase</keyword>
<evidence type="ECO:0000256" key="2">
    <source>
        <dbReference type="SAM" id="MobiDB-lite"/>
    </source>
</evidence>
<protein>
    <submittedName>
        <fullName evidence="4">NADP-dependent oxidoreductase</fullName>
    </submittedName>
</protein>